<sequence>MSELKQLKGLGPKSQAMLAQVGIVSVEQFMATDPFVIYAQLHAIIPNLSLNMLYAMMGAQENVHWQMIKAERKIEILMRLDDIGLAPRT</sequence>
<evidence type="ECO:0000313" key="2">
    <source>
        <dbReference type="EMBL" id="QZA78417.1"/>
    </source>
</evidence>
<accession>A0ABX8Z749</accession>
<dbReference type="InterPro" id="IPR007077">
    <property type="entry name" value="TfoX_C"/>
</dbReference>
<evidence type="ECO:0000313" key="3">
    <source>
        <dbReference type="Proteomes" id="UP000825679"/>
    </source>
</evidence>
<proteinExistence type="predicted"/>
<keyword evidence="3" id="KW-1185">Reference proteome</keyword>
<name>A0ABX8Z749_9NEIS</name>
<dbReference type="RefSeq" id="WP_221006949.1">
    <property type="nucleotide sequence ID" value="NZ_CP081150.1"/>
</dbReference>
<dbReference type="Pfam" id="PF04994">
    <property type="entry name" value="TfoX_C"/>
    <property type="match status" value="1"/>
</dbReference>
<dbReference type="PANTHER" id="PTHR36121">
    <property type="entry name" value="PROTEIN SXY"/>
    <property type="match status" value="1"/>
</dbReference>
<dbReference type="Gene3D" id="1.10.150.20">
    <property type="entry name" value="5' to 3' exonuclease, C-terminal subdomain"/>
    <property type="match status" value="1"/>
</dbReference>
<organism evidence="2 3">
    <name type="scientific">Deefgea tanakiae</name>
    <dbReference type="NCBI Taxonomy" id="2865840"/>
    <lineage>
        <taxon>Bacteria</taxon>
        <taxon>Pseudomonadati</taxon>
        <taxon>Pseudomonadota</taxon>
        <taxon>Betaproteobacteria</taxon>
        <taxon>Neisseriales</taxon>
        <taxon>Chitinibacteraceae</taxon>
        <taxon>Deefgea</taxon>
    </lineage>
</organism>
<evidence type="ECO:0000259" key="1">
    <source>
        <dbReference type="Pfam" id="PF04994"/>
    </source>
</evidence>
<dbReference type="InterPro" id="IPR047525">
    <property type="entry name" value="TfoX-like"/>
</dbReference>
<dbReference type="EMBL" id="CP081150">
    <property type="protein sequence ID" value="QZA78417.1"/>
    <property type="molecule type" value="Genomic_DNA"/>
</dbReference>
<dbReference type="Proteomes" id="UP000825679">
    <property type="component" value="Chromosome"/>
</dbReference>
<protein>
    <submittedName>
        <fullName evidence="2">TfoX/Sxy family protein</fullName>
    </submittedName>
</protein>
<reference evidence="2 3" key="1">
    <citation type="submission" date="2021-08" db="EMBL/GenBank/DDBJ databases">
        <title>complete genome sequencing of Deefgea sp. D25.</title>
        <authorList>
            <person name="Bae J.-W."/>
            <person name="Gim D.-H."/>
        </authorList>
    </citation>
    <scope>NUCLEOTIDE SEQUENCE [LARGE SCALE GENOMIC DNA]</scope>
    <source>
        <strain evidence="2 3">D25</strain>
    </source>
</reference>
<gene>
    <name evidence="2" type="ORF">K4H28_03095</name>
</gene>
<feature type="domain" description="TfoX C-terminal" evidence="1">
    <location>
        <begin position="2"/>
        <end position="77"/>
    </location>
</feature>
<dbReference type="PANTHER" id="PTHR36121:SF1">
    <property type="entry name" value="PROTEIN SXY"/>
    <property type="match status" value="1"/>
</dbReference>